<gene>
    <name evidence="1" type="ORF">OGAPHI_004777</name>
</gene>
<dbReference type="EMBL" id="JAEUBE010000352">
    <property type="protein sequence ID" value="KAH3664063.1"/>
    <property type="molecule type" value="Genomic_DNA"/>
</dbReference>
<dbReference type="AlphaFoldDB" id="A0A9P8P1Z3"/>
<keyword evidence="2" id="KW-1185">Reference proteome</keyword>
<dbReference type="RefSeq" id="XP_046060343.1">
    <property type="nucleotide sequence ID" value="XM_046205891.1"/>
</dbReference>
<comment type="caution">
    <text evidence="1">The sequence shown here is derived from an EMBL/GenBank/DDBJ whole genome shotgun (WGS) entry which is preliminary data.</text>
</comment>
<name>A0A9P8P1Z3_9ASCO</name>
<evidence type="ECO:0000313" key="2">
    <source>
        <dbReference type="Proteomes" id="UP000769157"/>
    </source>
</evidence>
<accession>A0A9P8P1Z3</accession>
<sequence>MSAWTSTWAEVPGPDPIPIVGMLRLAVMYSAKRCGIHSSTSIEHPSSCKNLASLKIFAASWAFLPWTLYPPVALNCWGLSPIWPVMGIPISTSLLIWAACSNPPSIFSDPIFPSFISLTADSTHWDTLASKEPNGRSAITYFSCTPRSTDLHV</sequence>
<protein>
    <submittedName>
        <fullName evidence="1">Uncharacterized protein</fullName>
    </submittedName>
</protein>
<reference evidence="1" key="1">
    <citation type="journal article" date="2021" name="Open Biol.">
        <title>Shared evolutionary footprints suggest mitochondrial oxidative damage underlies multiple complex I losses in fungi.</title>
        <authorList>
            <person name="Schikora-Tamarit M.A."/>
            <person name="Marcet-Houben M."/>
            <person name="Nosek J."/>
            <person name="Gabaldon T."/>
        </authorList>
    </citation>
    <scope>NUCLEOTIDE SEQUENCE</scope>
    <source>
        <strain evidence="1">CBS6075</strain>
    </source>
</reference>
<proteinExistence type="predicted"/>
<dbReference type="Proteomes" id="UP000769157">
    <property type="component" value="Unassembled WGS sequence"/>
</dbReference>
<evidence type="ECO:0000313" key="1">
    <source>
        <dbReference type="EMBL" id="KAH3664063.1"/>
    </source>
</evidence>
<dbReference type="GeneID" id="70236742"/>
<reference evidence="1" key="2">
    <citation type="submission" date="2021-01" db="EMBL/GenBank/DDBJ databases">
        <authorList>
            <person name="Schikora-Tamarit M.A."/>
        </authorList>
    </citation>
    <scope>NUCLEOTIDE SEQUENCE</scope>
    <source>
        <strain evidence="1">CBS6075</strain>
    </source>
</reference>
<organism evidence="1 2">
    <name type="scientific">Ogataea philodendri</name>
    <dbReference type="NCBI Taxonomy" id="1378263"/>
    <lineage>
        <taxon>Eukaryota</taxon>
        <taxon>Fungi</taxon>
        <taxon>Dikarya</taxon>
        <taxon>Ascomycota</taxon>
        <taxon>Saccharomycotina</taxon>
        <taxon>Pichiomycetes</taxon>
        <taxon>Pichiales</taxon>
        <taxon>Pichiaceae</taxon>
        <taxon>Ogataea</taxon>
    </lineage>
</organism>